<accession>A0A7W5D3J9</accession>
<dbReference type="RefSeq" id="WP_123185904.1">
    <property type="nucleotide sequence ID" value="NZ_JACHYA010000009.1"/>
</dbReference>
<dbReference type="GeneID" id="93357216"/>
<organism evidence="1 2">
    <name type="scientific">Parvibacter caecicola</name>
    <dbReference type="NCBI Taxonomy" id="747645"/>
    <lineage>
        <taxon>Bacteria</taxon>
        <taxon>Bacillati</taxon>
        <taxon>Actinomycetota</taxon>
        <taxon>Coriobacteriia</taxon>
        <taxon>Coriobacteriales</taxon>
        <taxon>Coriobacteriaceae</taxon>
        <taxon>Parvibacter</taxon>
    </lineage>
</organism>
<proteinExistence type="predicted"/>
<name>A0A7W5D3J9_9ACTN</name>
<evidence type="ECO:0000313" key="2">
    <source>
        <dbReference type="Proteomes" id="UP000530850"/>
    </source>
</evidence>
<gene>
    <name evidence="1" type="ORF">FHR31_001919</name>
</gene>
<sequence>MPKKRARKAPKSGAVWRQTADEATLAQNPRYNGFACGHGAHGSKKYSRVKAKRAWQKQLKQEGASRGSFPFSGVWRVRSLSCNCPISLLRVLQLLRQNTKN</sequence>
<dbReference type="AlphaFoldDB" id="A0A7W5D3J9"/>
<protein>
    <submittedName>
        <fullName evidence="1">Uncharacterized protein</fullName>
    </submittedName>
</protein>
<reference evidence="1 2" key="1">
    <citation type="submission" date="2020-08" db="EMBL/GenBank/DDBJ databases">
        <title>Sequencing the genomes of 1000 actinobacteria strains.</title>
        <authorList>
            <person name="Klenk H.-P."/>
        </authorList>
    </citation>
    <scope>NUCLEOTIDE SEQUENCE [LARGE SCALE GENOMIC DNA]</scope>
    <source>
        <strain evidence="1 2">DSM 22242</strain>
    </source>
</reference>
<comment type="caution">
    <text evidence="1">The sequence shown here is derived from an EMBL/GenBank/DDBJ whole genome shotgun (WGS) entry which is preliminary data.</text>
</comment>
<dbReference type="EMBL" id="JACHYA010000009">
    <property type="protein sequence ID" value="MBB3172085.1"/>
    <property type="molecule type" value="Genomic_DNA"/>
</dbReference>
<evidence type="ECO:0000313" key="1">
    <source>
        <dbReference type="EMBL" id="MBB3172085.1"/>
    </source>
</evidence>
<dbReference type="Proteomes" id="UP000530850">
    <property type="component" value="Unassembled WGS sequence"/>
</dbReference>